<dbReference type="InterPro" id="IPR000160">
    <property type="entry name" value="GGDEF_dom"/>
</dbReference>
<dbReference type="Gene3D" id="3.30.450.40">
    <property type="match status" value="1"/>
</dbReference>
<evidence type="ECO:0000256" key="1">
    <source>
        <dbReference type="ARBA" id="ARBA00012528"/>
    </source>
</evidence>
<proteinExistence type="predicted"/>
<dbReference type="EC" id="2.7.7.65" evidence="1"/>
<protein>
    <recommendedName>
        <fullName evidence="1">diguanylate cyclase</fullName>
        <ecNumber evidence="1">2.7.7.65</ecNumber>
    </recommendedName>
</protein>
<dbReference type="InterPro" id="IPR029787">
    <property type="entry name" value="Nucleotide_cyclase"/>
</dbReference>
<accession>A0A2Z6AU41</accession>
<evidence type="ECO:0000313" key="5">
    <source>
        <dbReference type="Proteomes" id="UP000269883"/>
    </source>
</evidence>
<dbReference type="Proteomes" id="UP000269883">
    <property type="component" value="Chromosome"/>
</dbReference>
<reference evidence="4 5" key="1">
    <citation type="journal article" date="2018" name="Sci. Adv.">
        <title>Multi-heme cytochromes provide a pathway for survival in energy-limited environments.</title>
        <authorList>
            <person name="Deng X."/>
            <person name="Dohmae N."/>
            <person name="Nealson K.H."/>
            <person name="Hashimoto K."/>
            <person name="Okamoto A."/>
        </authorList>
    </citation>
    <scope>NUCLEOTIDE SEQUENCE [LARGE SCALE GENOMIC DNA]</scope>
    <source>
        <strain evidence="4 5">IS5</strain>
    </source>
</reference>
<dbReference type="FunFam" id="3.30.70.270:FF:000001">
    <property type="entry name" value="Diguanylate cyclase domain protein"/>
    <property type="match status" value="1"/>
</dbReference>
<dbReference type="GO" id="GO:0043709">
    <property type="term" value="P:cell adhesion involved in single-species biofilm formation"/>
    <property type="evidence" value="ECO:0007669"/>
    <property type="project" value="TreeGrafter"/>
</dbReference>
<dbReference type="NCBIfam" id="TIGR00254">
    <property type="entry name" value="GGDEF"/>
    <property type="match status" value="1"/>
</dbReference>
<dbReference type="GO" id="GO:0052621">
    <property type="term" value="F:diguanylate cyclase activity"/>
    <property type="evidence" value="ECO:0007669"/>
    <property type="project" value="UniProtKB-EC"/>
</dbReference>
<dbReference type="RefSeq" id="WP_126375555.1">
    <property type="nucleotide sequence ID" value="NZ_AP017378.1"/>
</dbReference>
<dbReference type="AlphaFoldDB" id="A0A2Z6AU41"/>
<evidence type="ECO:0000256" key="2">
    <source>
        <dbReference type="ARBA" id="ARBA00034247"/>
    </source>
</evidence>
<dbReference type="CDD" id="cd01949">
    <property type="entry name" value="GGDEF"/>
    <property type="match status" value="1"/>
</dbReference>
<keyword evidence="5" id="KW-1185">Reference proteome</keyword>
<dbReference type="PANTHER" id="PTHR45138:SF9">
    <property type="entry name" value="DIGUANYLATE CYCLASE DGCM-RELATED"/>
    <property type="match status" value="1"/>
</dbReference>
<dbReference type="SUPFAM" id="SSF55073">
    <property type="entry name" value="Nucleotide cyclase"/>
    <property type="match status" value="1"/>
</dbReference>
<dbReference type="Pfam" id="PF00990">
    <property type="entry name" value="GGDEF"/>
    <property type="match status" value="1"/>
</dbReference>
<dbReference type="PANTHER" id="PTHR45138">
    <property type="entry name" value="REGULATORY COMPONENTS OF SENSORY TRANSDUCTION SYSTEM"/>
    <property type="match status" value="1"/>
</dbReference>
<name>A0A2Z6AU41_9BACT</name>
<dbReference type="EMBL" id="AP017378">
    <property type="protein sequence ID" value="BBD06739.1"/>
    <property type="molecule type" value="Genomic_DNA"/>
</dbReference>
<dbReference type="SMART" id="SM00267">
    <property type="entry name" value="GGDEF"/>
    <property type="match status" value="1"/>
</dbReference>
<evidence type="ECO:0000259" key="3">
    <source>
        <dbReference type="PROSITE" id="PS50887"/>
    </source>
</evidence>
<dbReference type="GO" id="GO:1902201">
    <property type="term" value="P:negative regulation of bacterial-type flagellum-dependent cell motility"/>
    <property type="evidence" value="ECO:0007669"/>
    <property type="project" value="TreeGrafter"/>
</dbReference>
<dbReference type="InterPro" id="IPR050469">
    <property type="entry name" value="Diguanylate_Cyclase"/>
</dbReference>
<dbReference type="InterPro" id="IPR043128">
    <property type="entry name" value="Rev_trsase/Diguanyl_cyclase"/>
</dbReference>
<feature type="domain" description="GGDEF" evidence="3">
    <location>
        <begin position="189"/>
        <end position="323"/>
    </location>
</feature>
<organism evidence="4 5">
    <name type="scientific">Desulfovibrio ferrophilus</name>
    <dbReference type="NCBI Taxonomy" id="241368"/>
    <lineage>
        <taxon>Bacteria</taxon>
        <taxon>Pseudomonadati</taxon>
        <taxon>Thermodesulfobacteriota</taxon>
        <taxon>Desulfovibrionia</taxon>
        <taxon>Desulfovibrionales</taxon>
        <taxon>Desulfovibrionaceae</taxon>
        <taxon>Desulfovibrio</taxon>
    </lineage>
</organism>
<sequence>MSEPNWSDLFRLLSGMARLFQSCSTEEELFDVADWYIPRMFEGVDGAIHLFADADAKARSFTWGESESIATPPDMESNATLVKGQPLLIAPDAPAQGGCAAGTLTVPIIAAKRPLGVLQLAATEAEALENAQGMAFITAEHMALTVDNIRIRTRLKNLAVKDALTGLFNRRFFDESMNRETREAQETGAPLSVVMFDIDHFKNLNDTKGHDAGDVALQSVGRFLGATAGENDIPCRYGGEEFFFIMKGSNYEQALEMGETIRAGIAALNITHGEIQVSPINVSVGVALYPDHGDTPDKLAKAADLCLYHAKEHGRNQVVGYETIKK</sequence>
<gene>
    <name evidence="4" type="primary">pleD</name>
    <name evidence="4" type="ORF">DFE_0013</name>
</gene>
<dbReference type="PROSITE" id="PS50887">
    <property type="entry name" value="GGDEF"/>
    <property type="match status" value="1"/>
</dbReference>
<dbReference type="Gene3D" id="3.30.70.270">
    <property type="match status" value="1"/>
</dbReference>
<evidence type="ECO:0000313" key="4">
    <source>
        <dbReference type="EMBL" id="BBD06739.1"/>
    </source>
</evidence>
<dbReference type="InterPro" id="IPR029016">
    <property type="entry name" value="GAF-like_dom_sf"/>
</dbReference>
<dbReference type="GO" id="GO:0005886">
    <property type="term" value="C:plasma membrane"/>
    <property type="evidence" value="ECO:0007669"/>
    <property type="project" value="TreeGrafter"/>
</dbReference>
<dbReference type="KEGG" id="dfl:DFE_0013"/>
<comment type="catalytic activity">
    <reaction evidence="2">
        <text>2 GTP = 3',3'-c-di-GMP + 2 diphosphate</text>
        <dbReference type="Rhea" id="RHEA:24898"/>
        <dbReference type="ChEBI" id="CHEBI:33019"/>
        <dbReference type="ChEBI" id="CHEBI:37565"/>
        <dbReference type="ChEBI" id="CHEBI:58805"/>
        <dbReference type="EC" id="2.7.7.65"/>
    </reaction>
</comment>
<dbReference type="OrthoDB" id="9759607at2"/>